<evidence type="ECO:0000259" key="1">
    <source>
        <dbReference type="PROSITE" id="PS50801"/>
    </source>
</evidence>
<dbReference type="Gene3D" id="3.30.750.24">
    <property type="entry name" value="STAS domain"/>
    <property type="match status" value="1"/>
</dbReference>
<dbReference type="Pfam" id="PF01740">
    <property type="entry name" value="STAS"/>
    <property type="match status" value="1"/>
</dbReference>
<dbReference type="SUPFAM" id="SSF52091">
    <property type="entry name" value="SpoIIaa-like"/>
    <property type="match status" value="1"/>
</dbReference>
<name>A0A0U3KJX7_STRGL</name>
<feature type="domain" description="STAS" evidence="1">
    <location>
        <begin position="11"/>
        <end position="116"/>
    </location>
</feature>
<protein>
    <submittedName>
        <fullName evidence="2">Sulfate transporter</fullName>
    </submittedName>
</protein>
<dbReference type="EMBL" id="CP013738">
    <property type="protein sequence ID" value="ALU96414.1"/>
    <property type="molecule type" value="Genomic_DNA"/>
</dbReference>
<dbReference type="KEGG" id="sgb:WQO_25625"/>
<organism evidence="2 3">
    <name type="scientific">Streptomyces globisporus C-1027</name>
    <dbReference type="NCBI Taxonomy" id="1172567"/>
    <lineage>
        <taxon>Bacteria</taxon>
        <taxon>Bacillati</taxon>
        <taxon>Actinomycetota</taxon>
        <taxon>Actinomycetes</taxon>
        <taxon>Kitasatosporales</taxon>
        <taxon>Streptomycetaceae</taxon>
        <taxon>Streptomyces</taxon>
    </lineage>
</organism>
<dbReference type="AlphaFoldDB" id="A0A0U3KJX7"/>
<accession>A0A0U3KJX7</accession>
<evidence type="ECO:0000313" key="3">
    <source>
        <dbReference type="Proteomes" id="UP000064183"/>
    </source>
</evidence>
<dbReference type="InterPro" id="IPR002645">
    <property type="entry name" value="STAS_dom"/>
</dbReference>
<gene>
    <name evidence="2" type="ORF">WQO_25625</name>
</gene>
<dbReference type="CDD" id="cd07043">
    <property type="entry name" value="STAS_anti-anti-sigma_factors"/>
    <property type="match status" value="1"/>
</dbReference>
<dbReference type="Proteomes" id="UP000064183">
    <property type="component" value="Chromosome"/>
</dbReference>
<reference evidence="2 3" key="1">
    <citation type="journal article" date="2012" name="J. Bacteriol.">
        <title>Draft genome sequence of Streptomyces globisporus C-1027, which produces an antitumor antibiotic consisting of a nine-membered enediyne with a chromoprotein.</title>
        <authorList>
            <person name="Wang L."/>
            <person name="Wang S."/>
            <person name="He Q."/>
            <person name="Yu T."/>
            <person name="Li Q."/>
            <person name="Hong B."/>
        </authorList>
    </citation>
    <scope>NUCLEOTIDE SEQUENCE [LARGE SCALE GENOMIC DNA]</scope>
    <source>
        <strain evidence="2 3">C-1027</strain>
    </source>
</reference>
<dbReference type="InterPro" id="IPR036513">
    <property type="entry name" value="STAS_dom_sf"/>
</dbReference>
<dbReference type="PROSITE" id="PS50801">
    <property type="entry name" value="STAS"/>
    <property type="match status" value="1"/>
</dbReference>
<proteinExistence type="predicted"/>
<sequence>MQERRLDDLLVRITECTRPNACVLALLGSTGAWNTPALEHAFHAAAATERPLVVDLTDLDFGDEVLLGLLIQAHGSLRSLVLINPATSSFARRLHRTGVEELFNTKKTLPLALAQLPGDPIPGEAMASARQAH</sequence>
<dbReference type="RefSeq" id="WP_010056376.1">
    <property type="nucleotide sequence ID" value="NZ_CP013738.1"/>
</dbReference>
<dbReference type="GeneID" id="27785786"/>
<evidence type="ECO:0000313" key="2">
    <source>
        <dbReference type="EMBL" id="ALU96414.1"/>
    </source>
</evidence>